<dbReference type="Proteomes" id="UP000092993">
    <property type="component" value="Unassembled WGS sequence"/>
</dbReference>
<keyword evidence="2" id="KW-1185">Reference proteome</keyword>
<organism evidence="1 2">
    <name type="scientific">Grifola frondosa</name>
    <name type="common">Maitake</name>
    <name type="synonym">Polyporus frondosus</name>
    <dbReference type="NCBI Taxonomy" id="5627"/>
    <lineage>
        <taxon>Eukaryota</taxon>
        <taxon>Fungi</taxon>
        <taxon>Dikarya</taxon>
        <taxon>Basidiomycota</taxon>
        <taxon>Agaricomycotina</taxon>
        <taxon>Agaricomycetes</taxon>
        <taxon>Polyporales</taxon>
        <taxon>Grifolaceae</taxon>
        <taxon>Grifola</taxon>
    </lineage>
</organism>
<proteinExistence type="predicted"/>
<evidence type="ECO:0000313" key="2">
    <source>
        <dbReference type="Proteomes" id="UP000092993"/>
    </source>
</evidence>
<sequence>MVDIEVLQIIVEVDTSGAKIMTKEGSMGEDSGDDMSLTAQRNSKTWKWTTAALSSCRDTYWICADEYC</sequence>
<dbReference type="AlphaFoldDB" id="A0A1C7LKB3"/>
<evidence type="ECO:0000313" key="1">
    <source>
        <dbReference type="EMBL" id="OBZ65130.1"/>
    </source>
</evidence>
<name>A0A1C7LKB3_GRIFR</name>
<accession>A0A1C7LKB3</accession>
<gene>
    <name evidence="1" type="ORF">A0H81_14883</name>
</gene>
<protein>
    <submittedName>
        <fullName evidence="1">Uncharacterized protein</fullName>
    </submittedName>
</protein>
<reference evidence="1 2" key="1">
    <citation type="submission" date="2016-03" db="EMBL/GenBank/DDBJ databases">
        <title>Whole genome sequencing of Grifola frondosa 9006-11.</title>
        <authorList>
            <person name="Min B."/>
            <person name="Park H."/>
            <person name="Kim J.-G."/>
            <person name="Cho H."/>
            <person name="Oh Y.-L."/>
            <person name="Kong W.-S."/>
            <person name="Choi I.-G."/>
        </authorList>
    </citation>
    <scope>NUCLEOTIDE SEQUENCE [LARGE SCALE GENOMIC DNA]</scope>
    <source>
        <strain evidence="1 2">9006-11</strain>
    </source>
</reference>
<dbReference type="EMBL" id="LUGG01000054">
    <property type="protein sequence ID" value="OBZ65130.1"/>
    <property type="molecule type" value="Genomic_DNA"/>
</dbReference>
<comment type="caution">
    <text evidence="1">The sequence shown here is derived from an EMBL/GenBank/DDBJ whole genome shotgun (WGS) entry which is preliminary data.</text>
</comment>